<gene>
    <name evidence="1" type="ORF">LP092_07130</name>
    <name evidence="2" type="ORF">LP129_07435</name>
</gene>
<proteinExistence type="predicted"/>
<protein>
    <submittedName>
        <fullName evidence="2">Uncharacterized protein</fullName>
    </submittedName>
</protein>
<reference evidence="2 3" key="1">
    <citation type="journal article" date="2022" name="BMC Microbiol.">
        <title>Whole genome sequencing of Moraxella bovis strains from North America reveals two genotypes with different genetic determinants.</title>
        <authorList>
            <person name="Wynn E.L."/>
            <person name="Hille M.M."/>
            <person name="Loy J.D."/>
            <person name="Schuller G."/>
            <person name="Kuhn K.L."/>
            <person name="Dickey A.M."/>
            <person name="Bono J.L."/>
            <person name="Clawson M.L."/>
        </authorList>
    </citation>
    <scope>NUCLEOTIDE SEQUENCE [LARGE SCALE GENOMIC DNA]</scope>
    <source>
        <strain evidence="1">SAM102599</strain>
        <strain evidence="2 3">SAM57978</strain>
    </source>
</reference>
<dbReference type="Proteomes" id="UP001163632">
    <property type="component" value="Chromosome"/>
</dbReference>
<evidence type="ECO:0000313" key="3">
    <source>
        <dbReference type="Proteomes" id="UP001163283"/>
    </source>
</evidence>
<dbReference type="AlphaFoldDB" id="A0AAX3EQR0"/>
<dbReference type="RefSeq" id="WP_112742248.1">
    <property type="nucleotide sequence ID" value="NZ_CP030241.1"/>
</dbReference>
<name>A0AAX3EQR0_MORBO</name>
<accession>A0AAX3EQR0</accession>
<evidence type="ECO:0000313" key="4">
    <source>
        <dbReference type="Proteomes" id="UP001163632"/>
    </source>
</evidence>
<dbReference type="EMBL" id="CP087781">
    <property type="protein sequence ID" value="UZA50389.1"/>
    <property type="molecule type" value="Genomic_DNA"/>
</dbReference>
<dbReference type="EMBL" id="CP087830">
    <property type="protein sequence ID" value="UZA04489.1"/>
    <property type="molecule type" value="Genomic_DNA"/>
</dbReference>
<sequence length="60" mass="7177">MYVYPRIKGYAINVCDLPHYISPCVKHYYVFCAFWHRVNFMPYHGLYGALKEFVEKGVIE</sequence>
<organism evidence="2 3">
    <name type="scientific">Moraxella bovis</name>
    <dbReference type="NCBI Taxonomy" id="476"/>
    <lineage>
        <taxon>Bacteria</taxon>
        <taxon>Pseudomonadati</taxon>
        <taxon>Pseudomonadota</taxon>
        <taxon>Gammaproteobacteria</taxon>
        <taxon>Moraxellales</taxon>
        <taxon>Moraxellaceae</taxon>
        <taxon>Moraxella</taxon>
    </lineage>
</organism>
<dbReference type="GeneID" id="77188629"/>
<dbReference type="KEGG" id="mboi:DQF64_07285"/>
<dbReference type="Proteomes" id="UP001163283">
    <property type="component" value="Chromosome"/>
</dbReference>
<keyword evidence="4" id="KW-1185">Reference proteome</keyword>
<evidence type="ECO:0000313" key="1">
    <source>
        <dbReference type="EMBL" id="UZA04489.1"/>
    </source>
</evidence>
<evidence type="ECO:0000313" key="2">
    <source>
        <dbReference type="EMBL" id="UZA50389.1"/>
    </source>
</evidence>